<name>A0AAW1WH31_RUBAR</name>
<dbReference type="PANTHER" id="PTHR46733">
    <property type="entry name" value="26.5 KDA HEAT SHOCK PROTEIN, MITOCHONDRIAL"/>
    <property type="match status" value="1"/>
</dbReference>
<proteinExistence type="inferred from homology"/>
<evidence type="ECO:0000313" key="6">
    <source>
        <dbReference type="EMBL" id="KAK9922844.1"/>
    </source>
</evidence>
<comment type="similarity">
    <text evidence="2 3">Belongs to the small heat shock protein (HSP20) family.</text>
</comment>
<dbReference type="CDD" id="cd06464">
    <property type="entry name" value="ACD_sHsps-like"/>
    <property type="match status" value="1"/>
</dbReference>
<feature type="region of interest" description="Disordered" evidence="4">
    <location>
        <begin position="109"/>
        <end position="128"/>
    </location>
</feature>
<evidence type="ECO:0000256" key="4">
    <source>
        <dbReference type="SAM" id="MobiDB-lite"/>
    </source>
</evidence>
<dbReference type="Proteomes" id="UP001457282">
    <property type="component" value="Unassembled WGS sequence"/>
</dbReference>
<protein>
    <recommendedName>
        <fullName evidence="5">SHSP domain-containing protein</fullName>
    </recommendedName>
</protein>
<dbReference type="InterPro" id="IPR044587">
    <property type="entry name" value="HSP21-like"/>
</dbReference>
<dbReference type="EMBL" id="JBEDUW010000006">
    <property type="protein sequence ID" value="KAK9922844.1"/>
    <property type="molecule type" value="Genomic_DNA"/>
</dbReference>
<evidence type="ECO:0000256" key="2">
    <source>
        <dbReference type="PROSITE-ProRule" id="PRU00285"/>
    </source>
</evidence>
<dbReference type="PANTHER" id="PTHR46733:SF4">
    <property type="entry name" value="HEAT SHOCK PROTEIN 21, CHLOROPLASTIC"/>
    <property type="match status" value="1"/>
</dbReference>
<dbReference type="InterPro" id="IPR008978">
    <property type="entry name" value="HSP20-like_chaperone"/>
</dbReference>
<sequence length="247" mass="27762">MEAQTVRRRINTIAAHFSPRDEVSATHLLPMNCSSTLNSVFQRRDNRVLFARQGSASQASFMRQASVKEVSSANERVYTSSEPPLFSRPSRIQQNLPSKETIQNLAQGTVPEPPKFARPTRTVTGEKQPYSKKKVVYSSEQNGIEWSPRMDIAETGCNYVITVELAGINIKDIRVEIDDKNLAIKGKRSTQFWKVAGSSNDSISTYHKREILQGPYEVVWPLPPDVNKDSVSAEFLDGFLHIVIPKL</sequence>
<keyword evidence="1" id="KW-0346">Stress response</keyword>
<reference evidence="6 7" key="1">
    <citation type="journal article" date="2023" name="G3 (Bethesda)">
        <title>A chromosome-length genome assembly and annotation of blackberry (Rubus argutus, cv. 'Hillquist').</title>
        <authorList>
            <person name="Bruna T."/>
            <person name="Aryal R."/>
            <person name="Dudchenko O."/>
            <person name="Sargent D.J."/>
            <person name="Mead D."/>
            <person name="Buti M."/>
            <person name="Cavallini A."/>
            <person name="Hytonen T."/>
            <person name="Andres J."/>
            <person name="Pham M."/>
            <person name="Weisz D."/>
            <person name="Mascagni F."/>
            <person name="Usai G."/>
            <person name="Natali L."/>
            <person name="Bassil N."/>
            <person name="Fernandez G.E."/>
            <person name="Lomsadze A."/>
            <person name="Armour M."/>
            <person name="Olukolu B."/>
            <person name="Poorten T."/>
            <person name="Britton C."/>
            <person name="Davik J."/>
            <person name="Ashrafi H."/>
            <person name="Aiden E.L."/>
            <person name="Borodovsky M."/>
            <person name="Worthington M."/>
        </authorList>
    </citation>
    <scope>NUCLEOTIDE SEQUENCE [LARGE SCALE GENOMIC DNA]</scope>
    <source>
        <strain evidence="6">PI 553951</strain>
    </source>
</reference>
<dbReference type="SUPFAM" id="SSF49764">
    <property type="entry name" value="HSP20-like chaperones"/>
    <property type="match status" value="1"/>
</dbReference>
<gene>
    <name evidence="6" type="ORF">M0R45_031288</name>
</gene>
<evidence type="ECO:0000256" key="3">
    <source>
        <dbReference type="RuleBase" id="RU003616"/>
    </source>
</evidence>
<evidence type="ECO:0000259" key="5">
    <source>
        <dbReference type="PROSITE" id="PS01031"/>
    </source>
</evidence>
<dbReference type="InterPro" id="IPR002068">
    <property type="entry name" value="A-crystallin/Hsp20_dom"/>
</dbReference>
<comment type="caution">
    <text evidence="6">The sequence shown here is derived from an EMBL/GenBank/DDBJ whole genome shotgun (WGS) entry which is preliminary data.</text>
</comment>
<organism evidence="6 7">
    <name type="scientific">Rubus argutus</name>
    <name type="common">Southern blackberry</name>
    <dbReference type="NCBI Taxonomy" id="59490"/>
    <lineage>
        <taxon>Eukaryota</taxon>
        <taxon>Viridiplantae</taxon>
        <taxon>Streptophyta</taxon>
        <taxon>Embryophyta</taxon>
        <taxon>Tracheophyta</taxon>
        <taxon>Spermatophyta</taxon>
        <taxon>Magnoliopsida</taxon>
        <taxon>eudicotyledons</taxon>
        <taxon>Gunneridae</taxon>
        <taxon>Pentapetalae</taxon>
        <taxon>rosids</taxon>
        <taxon>fabids</taxon>
        <taxon>Rosales</taxon>
        <taxon>Rosaceae</taxon>
        <taxon>Rosoideae</taxon>
        <taxon>Rosoideae incertae sedis</taxon>
        <taxon>Rubus</taxon>
    </lineage>
</organism>
<evidence type="ECO:0000256" key="1">
    <source>
        <dbReference type="ARBA" id="ARBA00023016"/>
    </source>
</evidence>
<feature type="domain" description="SHSP" evidence="5">
    <location>
        <begin position="141"/>
        <end position="247"/>
    </location>
</feature>
<accession>A0AAW1WH31</accession>
<evidence type="ECO:0000313" key="7">
    <source>
        <dbReference type="Proteomes" id="UP001457282"/>
    </source>
</evidence>
<dbReference type="PROSITE" id="PS01031">
    <property type="entry name" value="SHSP"/>
    <property type="match status" value="1"/>
</dbReference>
<dbReference type="AlphaFoldDB" id="A0AAW1WH31"/>
<dbReference type="Pfam" id="PF00011">
    <property type="entry name" value="HSP20"/>
    <property type="match status" value="1"/>
</dbReference>
<dbReference type="Gene3D" id="2.60.40.790">
    <property type="match status" value="1"/>
</dbReference>
<dbReference type="GO" id="GO:0009408">
    <property type="term" value="P:response to heat"/>
    <property type="evidence" value="ECO:0007669"/>
    <property type="project" value="InterPro"/>
</dbReference>
<keyword evidence="7" id="KW-1185">Reference proteome</keyword>